<accession>A0A3G8H0B3</accession>
<dbReference type="KEGG" id="cpau:EHF44_09675"/>
<feature type="region of interest" description="Disordered" evidence="1">
    <location>
        <begin position="700"/>
        <end position="772"/>
    </location>
</feature>
<dbReference type="PANTHER" id="PTHR30441:SF9">
    <property type="entry name" value="ASMA FAMILY PROTEIN YHJG"/>
    <property type="match status" value="1"/>
</dbReference>
<feature type="domain" description="AsmA" evidence="3">
    <location>
        <begin position="5"/>
        <end position="599"/>
    </location>
</feature>
<evidence type="ECO:0000313" key="5">
    <source>
        <dbReference type="Proteomes" id="UP000270411"/>
    </source>
</evidence>
<dbReference type="RefSeq" id="WP_124683547.1">
    <property type="nucleotide sequence ID" value="NZ_CP033969.1"/>
</dbReference>
<evidence type="ECO:0000313" key="4">
    <source>
        <dbReference type="EMBL" id="AZG13695.1"/>
    </source>
</evidence>
<keyword evidence="2" id="KW-0472">Membrane</keyword>
<reference evidence="5" key="1">
    <citation type="submission" date="2018-11" db="EMBL/GenBank/DDBJ databases">
        <title>FDA dAtabase for Regulatory Grade micrObial Sequences (FDA-ARGOS): Supporting development and validation of Infectious Disease Dx tests.</title>
        <authorList>
            <person name="Goldberg B."/>
            <person name="Campos J."/>
            <person name="Tallon L."/>
            <person name="Sadzewicz L."/>
            <person name="Zhao X."/>
            <person name="Vavikolanu K."/>
            <person name="Mehta A."/>
            <person name="Aluvathingal J."/>
            <person name="Nadendla S."/>
            <person name="Geyer C."/>
            <person name="Nandy P."/>
            <person name="Yan Y."/>
            <person name="Sichtig H."/>
        </authorList>
    </citation>
    <scope>NUCLEOTIDE SEQUENCE [LARGE SCALE GENOMIC DNA]</scope>
    <source>
        <strain evidence="5">FDAARGOS_614</strain>
    </source>
</reference>
<evidence type="ECO:0000256" key="1">
    <source>
        <dbReference type="SAM" id="MobiDB-lite"/>
    </source>
</evidence>
<sequence length="772" mass="82277">MPASRRQKIVFWSVFTPLALIALVVIVILTFDWNRLKPWLNDKVSESIGRPFAINGDLSVTWKRPQGETGWRTLVPWPRLSGKDITIGNPDWAEAPNMGTIRELIFILRPLPLLAHEINVPTIVVDSPAVWLERLADKRNNWTFDTRKETDSGKSKWHLDVGEVVLQRGNLALKDAAEKIELQATLDTIGDKGIYDKARDGALMPSDASAVAASQAAAASAASAPDARARDNKTGNDDRYGLRWKAVGHYNQATINATGKAGTVLSLRDTNTPYPIQADVRVGATRATIEGTVTNPAHLGALDVNLALSGDSMASLYKLTGIVLPSTPPYETRGRLVATLNKGAPTYTYRNFTGKVGGSDIGGTLTFAQRSPRPLLSGELVSKQLLFADLAPLIGGGAKPGEAAKDSPVKQPPNKALPVAPFRTERWDEIDADVKFTGKRIVRDEDLPITDLTTHLKLTDGVLLLDPLNFGVAGGNLVSTIRLDGKREPMGAMIDMTARHLKIKQLFPKADSARASVGEINGSAKLSATGNSVAQILGSSNGEARLLVENGTVSKFILEAIGLNVGSVVVSKLFGDKPVQINCGVAAFGFQNGIARAQTFVLDTQDAVINTEGAVDFKDERLALTIHPDSKGLRIISLRSPLYVGGTFKDPSVSPNIAILALRAGGALALALTAPVAMVVPLLDISGGEESNCGKLLAELKKRPTAPPPGKTYTGPSAGKGQQQAGPAIPESPTKSDAARGEPAPEPTKPRIPAPNVQQNRPANDRQLYQGG</sequence>
<dbReference type="OrthoDB" id="5749006at2"/>
<protein>
    <submittedName>
        <fullName evidence="4">AsmA family protein</fullName>
    </submittedName>
</protein>
<dbReference type="GO" id="GO:0005886">
    <property type="term" value="C:plasma membrane"/>
    <property type="evidence" value="ECO:0007669"/>
    <property type="project" value="TreeGrafter"/>
</dbReference>
<proteinExistence type="predicted"/>
<dbReference type="PANTHER" id="PTHR30441">
    <property type="entry name" value="DUF748 DOMAIN-CONTAINING PROTEIN"/>
    <property type="match status" value="1"/>
</dbReference>
<dbReference type="GO" id="GO:0090313">
    <property type="term" value="P:regulation of protein targeting to membrane"/>
    <property type="evidence" value="ECO:0007669"/>
    <property type="project" value="TreeGrafter"/>
</dbReference>
<feature type="compositionally biased region" description="Pro residues" evidence="1">
    <location>
        <begin position="744"/>
        <end position="753"/>
    </location>
</feature>
<dbReference type="Pfam" id="PF05170">
    <property type="entry name" value="AsmA"/>
    <property type="match status" value="1"/>
</dbReference>
<evidence type="ECO:0000256" key="2">
    <source>
        <dbReference type="SAM" id="Phobius"/>
    </source>
</evidence>
<feature type="transmembrane region" description="Helical" evidence="2">
    <location>
        <begin position="9"/>
        <end position="31"/>
    </location>
</feature>
<organism evidence="4 5">
    <name type="scientific">Cupriavidus pauculus</name>
    <dbReference type="NCBI Taxonomy" id="82633"/>
    <lineage>
        <taxon>Bacteria</taxon>
        <taxon>Pseudomonadati</taxon>
        <taxon>Pseudomonadota</taxon>
        <taxon>Betaproteobacteria</taxon>
        <taxon>Burkholderiales</taxon>
        <taxon>Burkholderiaceae</taxon>
        <taxon>Cupriavidus</taxon>
    </lineage>
</organism>
<gene>
    <name evidence="4" type="ORF">EHF44_09675</name>
</gene>
<dbReference type="AlphaFoldDB" id="A0A3G8H0B3"/>
<dbReference type="Proteomes" id="UP000270411">
    <property type="component" value="Chromosome 1"/>
</dbReference>
<name>A0A3G8H0B3_9BURK</name>
<keyword evidence="2" id="KW-1133">Transmembrane helix</keyword>
<keyword evidence="2" id="KW-0812">Transmembrane</keyword>
<dbReference type="EMBL" id="CP033969">
    <property type="protein sequence ID" value="AZG13695.1"/>
    <property type="molecule type" value="Genomic_DNA"/>
</dbReference>
<evidence type="ECO:0000259" key="3">
    <source>
        <dbReference type="Pfam" id="PF05170"/>
    </source>
</evidence>
<dbReference type="InterPro" id="IPR052894">
    <property type="entry name" value="AsmA-related"/>
</dbReference>
<dbReference type="InterPro" id="IPR007844">
    <property type="entry name" value="AsmA"/>
</dbReference>